<dbReference type="RefSeq" id="WP_078974728.1">
    <property type="nucleotide sequence ID" value="NZ_MWQN01000001.1"/>
</dbReference>
<feature type="compositionally biased region" description="Low complexity" evidence="1">
    <location>
        <begin position="61"/>
        <end position="71"/>
    </location>
</feature>
<evidence type="ECO:0000313" key="3">
    <source>
        <dbReference type="Proteomes" id="UP000190037"/>
    </source>
</evidence>
<dbReference type="Proteomes" id="UP000190037">
    <property type="component" value="Unassembled WGS sequence"/>
</dbReference>
<feature type="region of interest" description="Disordered" evidence="1">
    <location>
        <begin position="44"/>
        <end position="71"/>
    </location>
</feature>
<reference evidence="2 3" key="1">
    <citation type="submission" date="2017-03" db="EMBL/GenBank/DDBJ databases">
        <title>Draft genome sequence of Streptomyces scabrisporus NF3, endophyte isolated from Amphipterygium adstringens.</title>
        <authorList>
            <person name="Vazquez M."/>
            <person name="Ceapa C.D."/>
            <person name="Rodriguez Luna D."/>
            <person name="Sanchez Esquivel S."/>
        </authorList>
    </citation>
    <scope>NUCLEOTIDE SEQUENCE [LARGE SCALE GENOMIC DNA]</scope>
    <source>
        <strain evidence="2 3">NF3</strain>
    </source>
</reference>
<organism evidence="2 3">
    <name type="scientific">Embleya scabrispora</name>
    <dbReference type="NCBI Taxonomy" id="159449"/>
    <lineage>
        <taxon>Bacteria</taxon>
        <taxon>Bacillati</taxon>
        <taxon>Actinomycetota</taxon>
        <taxon>Actinomycetes</taxon>
        <taxon>Kitasatosporales</taxon>
        <taxon>Streptomycetaceae</taxon>
        <taxon>Embleya</taxon>
    </lineage>
</organism>
<accession>A0A1T3NUD7</accession>
<dbReference type="EMBL" id="MWQN01000001">
    <property type="protein sequence ID" value="OPC80469.1"/>
    <property type="molecule type" value="Genomic_DNA"/>
</dbReference>
<sequence>MTGFGSTRAFRSRSDFLATNGFPGVTTVGRPVAARGRCVAVGSAVGSTTEVTEAGTDFGSPAPEAEATPTQAPTAIPTVANTAATGPTRLIACPRGRL</sequence>
<gene>
    <name evidence="2" type="ORF">B4N89_05460</name>
</gene>
<dbReference type="STRING" id="159449.B4N89_05460"/>
<protein>
    <submittedName>
        <fullName evidence="2">Uncharacterized protein</fullName>
    </submittedName>
</protein>
<keyword evidence="3" id="KW-1185">Reference proteome</keyword>
<evidence type="ECO:0000313" key="2">
    <source>
        <dbReference type="EMBL" id="OPC80469.1"/>
    </source>
</evidence>
<name>A0A1T3NUD7_9ACTN</name>
<proteinExistence type="predicted"/>
<comment type="caution">
    <text evidence="2">The sequence shown here is derived from an EMBL/GenBank/DDBJ whole genome shotgun (WGS) entry which is preliminary data.</text>
</comment>
<dbReference type="AlphaFoldDB" id="A0A1T3NUD7"/>
<evidence type="ECO:0000256" key="1">
    <source>
        <dbReference type="SAM" id="MobiDB-lite"/>
    </source>
</evidence>